<dbReference type="SUPFAM" id="SSF140931">
    <property type="entry name" value="Fic-like"/>
    <property type="match status" value="1"/>
</dbReference>
<evidence type="ECO:0000313" key="3">
    <source>
        <dbReference type="Proteomes" id="UP000229612"/>
    </source>
</evidence>
<dbReference type="AlphaFoldDB" id="A0A2H0UHY2"/>
<evidence type="ECO:0000259" key="1">
    <source>
        <dbReference type="PROSITE" id="PS51459"/>
    </source>
</evidence>
<comment type="caution">
    <text evidence="2">The sequence shown here is derived from an EMBL/GenBank/DDBJ whole genome shotgun (WGS) entry which is preliminary data.</text>
</comment>
<proteinExistence type="predicted"/>
<sequence length="170" mass="20045">MNYIEDTGLLEAIFELISAHYSRNEEIPSYRKERGFVNLLATLERVKEDVYYPDLLSKATYLFTNINKGHYFSNGNKRLSIVVLVFFLFINKYGFKNEGKDWYKKHLDELFPECSDIPFEDFLDFTSVDFCIYHLAIRTAASGKYNINHDELKGRMHKFLNEVTVEIQLD</sequence>
<protein>
    <recommendedName>
        <fullName evidence="1">Fido domain-containing protein</fullName>
    </recommendedName>
</protein>
<dbReference type="InterPro" id="IPR053737">
    <property type="entry name" value="Type_II_TA_Toxin"/>
</dbReference>
<accession>A0A2H0UHY2</accession>
<dbReference type="Pfam" id="PF02661">
    <property type="entry name" value="Fic"/>
    <property type="match status" value="1"/>
</dbReference>
<dbReference type="Gene3D" id="1.20.120.1870">
    <property type="entry name" value="Fic/DOC protein, Fido domain"/>
    <property type="match status" value="1"/>
</dbReference>
<dbReference type="NCBIfam" id="TIGR01550">
    <property type="entry name" value="DOC_P1"/>
    <property type="match status" value="1"/>
</dbReference>
<dbReference type="Proteomes" id="UP000229612">
    <property type="component" value="Unassembled WGS sequence"/>
</dbReference>
<name>A0A2H0UHY2_9BACT</name>
<dbReference type="InterPro" id="IPR036597">
    <property type="entry name" value="Fido-like_dom_sf"/>
</dbReference>
<dbReference type="PROSITE" id="PS51459">
    <property type="entry name" value="FIDO"/>
    <property type="match status" value="1"/>
</dbReference>
<dbReference type="InterPro" id="IPR006440">
    <property type="entry name" value="Doc"/>
</dbReference>
<dbReference type="GO" id="GO:0016301">
    <property type="term" value="F:kinase activity"/>
    <property type="evidence" value="ECO:0007669"/>
    <property type="project" value="InterPro"/>
</dbReference>
<evidence type="ECO:0000313" key="2">
    <source>
        <dbReference type="EMBL" id="PIR86011.1"/>
    </source>
</evidence>
<feature type="domain" description="Fido" evidence="1">
    <location>
        <begin position="11"/>
        <end position="128"/>
    </location>
</feature>
<organism evidence="2 3">
    <name type="scientific">Candidatus Kaiserbacteria bacterium CG10_big_fil_rev_8_21_14_0_10_44_10</name>
    <dbReference type="NCBI Taxonomy" id="1974606"/>
    <lineage>
        <taxon>Bacteria</taxon>
        <taxon>Candidatus Kaiseribacteriota</taxon>
    </lineage>
</organism>
<gene>
    <name evidence="2" type="ORF">COU14_01195</name>
</gene>
<dbReference type="EMBL" id="PFBG01000013">
    <property type="protein sequence ID" value="PIR86011.1"/>
    <property type="molecule type" value="Genomic_DNA"/>
</dbReference>
<reference evidence="3" key="1">
    <citation type="submission" date="2017-09" db="EMBL/GenBank/DDBJ databases">
        <title>Depth-based differentiation of microbial function through sediment-hosted aquifers and enrichment of novel symbionts in the deep terrestrial subsurface.</title>
        <authorList>
            <person name="Probst A.J."/>
            <person name="Ladd B."/>
            <person name="Jarett J.K."/>
            <person name="Geller-Mcgrath D.E."/>
            <person name="Sieber C.M.K."/>
            <person name="Emerson J.B."/>
            <person name="Anantharaman K."/>
            <person name="Thomas B.C."/>
            <person name="Malmstrom R."/>
            <person name="Stieglmeier M."/>
            <person name="Klingl A."/>
            <person name="Woyke T."/>
            <person name="Ryan C.M."/>
            <person name="Banfield J.F."/>
        </authorList>
    </citation>
    <scope>NUCLEOTIDE SEQUENCE [LARGE SCALE GENOMIC DNA]</scope>
</reference>
<dbReference type="InterPro" id="IPR003812">
    <property type="entry name" value="Fido"/>
</dbReference>